<dbReference type="InterPro" id="IPR000515">
    <property type="entry name" value="MetI-like"/>
</dbReference>
<evidence type="ECO:0000256" key="3">
    <source>
        <dbReference type="ARBA" id="ARBA00022475"/>
    </source>
</evidence>
<organism evidence="9 10">
    <name type="scientific">Mesorhizobium alhagi CCNWXJ12-2</name>
    <dbReference type="NCBI Taxonomy" id="1107882"/>
    <lineage>
        <taxon>Bacteria</taxon>
        <taxon>Pseudomonadati</taxon>
        <taxon>Pseudomonadota</taxon>
        <taxon>Alphaproteobacteria</taxon>
        <taxon>Hyphomicrobiales</taxon>
        <taxon>Phyllobacteriaceae</taxon>
        <taxon>Allomesorhizobium</taxon>
    </lineage>
</organism>
<proteinExistence type="predicted"/>
<evidence type="ECO:0000313" key="10">
    <source>
        <dbReference type="Proteomes" id="UP000003250"/>
    </source>
</evidence>
<sequence>MCFMLPRLGPPLAIAVLAGPILFGLAGTILPAFGYLPALGETDFTLAHVEKLAVQPGIVMSGLISLAAGLVTTAVSLGMVMLFVAGWAGTRIFSRIQHLVSPLLSVPHAAAAFGLAFLIAPSGMIARIASPWLTGWERPPDLLIVNDPIGLSMMAGLIVKEIPFLLLIALAALPQVDLLRTRALAASLGYGRIAGFLHGVWPPLYRQMRLAVFAVVAFATSVVDVAAILGPTTPAPLAVRLVGWMNDPELSMRFFASAGALLQLCVTAAALLIWIALERLGAAMLRRLRRSGLRFRRDAWLRRAAIAAMVAVAITVLAGLAALAIWSFAGLWQFPGALPETFTAKTWMKTAPRLAAPLSVTLIVAALSTALAIALTLLCLMRENETGRIAGRRALLFLYLPLLVPQAAFLFGLQLLFVFTGGVASLPALVLAHLTFVMPYVFLSLSDPWRAYDRRYEAIAAGLGKSRSATLLRVRLPMLSRAILVAAAVGFAVSVGQYLPTVLIGAGRLETITTEAVALASGGNRRVIGVYAFLQMLLPAAGFAVATLVPALVFRNRRAMRV</sequence>
<feature type="transmembrane region" description="Helical" evidence="7">
    <location>
        <begin position="12"/>
        <end position="38"/>
    </location>
</feature>
<evidence type="ECO:0000256" key="6">
    <source>
        <dbReference type="ARBA" id="ARBA00023136"/>
    </source>
</evidence>
<evidence type="ECO:0000256" key="5">
    <source>
        <dbReference type="ARBA" id="ARBA00022989"/>
    </source>
</evidence>
<dbReference type="AlphaFoldDB" id="H0HKC0"/>
<keyword evidence="5 7" id="KW-1133">Transmembrane helix</keyword>
<dbReference type="Proteomes" id="UP000003250">
    <property type="component" value="Unassembled WGS sequence"/>
</dbReference>
<evidence type="ECO:0000313" key="9">
    <source>
        <dbReference type="EMBL" id="EHK58840.1"/>
    </source>
</evidence>
<dbReference type="GO" id="GO:0055085">
    <property type="term" value="P:transmembrane transport"/>
    <property type="evidence" value="ECO:0007669"/>
    <property type="project" value="InterPro"/>
</dbReference>
<dbReference type="SUPFAM" id="SSF161098">
    <property type="entry name" value="MetI-like"/>
    <property type="match status" value="2"/>
</dbReference>
<reference evidence="9 10" key="1">
    <citation type="journal article" date="2012" name="J. Bacteriol.">
        <title>Draft Genome Sequence of Mesorhizobium alhagi CCNWXJ12-2T, a Novel Salt-Resistant Species Isolated from the Desert of Northwestern China.</title>
        <authorList>
            <person name="Zhou M."/>
            <person name="Chen W."/>
            <person name="Chen H."/>
            <person name="Wei G."/>
        </authorList>
    </citation>
    <scope>NUCLEOTIDE SEQUENCE [LARGE SCALE GENOMIC DNA]</scope>
    <source>
        <strain evidence="9 10">CCNWXJ12-2</strain>
    </source>
</reference>
<dbReference type="RefSeq" id="WP_008834232.1">
    <property type="nucleotide sequence ID" value="NZ_AHAM01000026.1"/>
</dbReference>
<dbReference type="PROSITE" id="PS50928">
    <property type="entry name" value="ABC_TM1"/>
    <property type="match status" value="1"/>
</dbReference>
<gene>
    <name evidence="9" type="ORF">MAXJ12_02876</name>
</gene>
<dbReference type="PANTHER" id="PTHR30183">
    <property type="entry name" value="MOLYBDENUM TRANSPORT SYSTEM PERMEASE PROTEIN MODB"/>
    <property type="match status" value="1"/>
</dbReference>
<evidence type="ECO:0000256" key="4">
    <source>
        <dbReference type="ARBA" id="ARBA00022692"/>
    </source>
</evidence>
<feature type="domain" description="ABC transmembrane type-1" evidence="8">
    <location>
        <begin position="358"/>
        <end position="549"/>
    </location>
</feature>
<dbReference type="EMBL" id="AHAM01000026">
    <property type="protein sequence ID" value="EHK58840.1"/>
    <property type="molecule type" value="Genomic_DNA"/>
</dbReference>
<accession>H0HKC0</accession>
<evidence type="ECO:0000256" key="7">
    <source>
        <dbReference type="SAM" id="Phobius"/>
    </source>
</evidence>
<feature type="transmembrane region" description="Helical" evidence="7">
    <location>
        <begin position="109"/>
        <end position="129"/>
    </location>
</feature>
<dbReference type="Gene3D" id="1.10.3720.10">
    <property type="entry name" value="MetI-like"/>
    <property type="match status" value="2"/>
</dbReference>
<keyword evidence="10" id="KW-1185">Reference proteome</keyword>
<dbReference type="PATRIC" id="fig|1107882.3.peg.570"/>
<feature type="transmembrane region" description="Helical" evidence="7">
    <location>
        <begin position="354"/>
        <end position="381"/>
    </location>
</feature>
<feature type="transmembrane region" description="Helical" evidence="7">
    <location>
        <begin position="58"/>
        <end position="88"/>
    </location>
</feature>
<dbReference type="GO" id="GO:0005886">
    <property type="term" value="C:plasma membrane"/>
    <property type="evidence" value="ECO:0007669"/>
    <property type="project" value="UniProtKB-SubCell"/>
</dbReference>
<comment type="subcellular location">
    <subcellularLocation>
        <location evidence="1">Cell membrane</location>
        <topology evidence="1">Multi-pass membrane protein</topology>
    </subcellularLocation>
</comment>
<dbReference type="PANTHER" id="PTHR30183:SF6">
    <property type="entry name" value="INNER MEMBRANE ABC TRANSPORTER PERMEASE PROTEIN YNJC"/>
    <property type="match status" value="1"/>
</dbReference>
<feature type="transmembrane region" description="Helical" evidence="7">
    <location>
        <begin position="304"/>
        <end position="334"/>
    </location>
</feature>
<dbReference type="CDD" id="cd06261">
    <property type="entry name" value="TM_PBP2"/>
    <property type="match status" value="1"/>
</dbReference>
<dbReference type="InterPro" id="IPR035906">
    <property type="entry name" value="MetI-like_sf"/>
</dbReference>
<evidence type="ECO:0000256" key="2">
    <source>
        <dbReference type="ARBA" id="ARBA00022448"/>
    </source>
</evidence>
<feature type="transmembrane region" description="Helical" evidence="7">
    <location>
        <begin position="210"/>
        <end position="230"/>
    </location>
</feature>
<keyword evidence="4 7" id="KW-0812">Transmembrane</keyword>
<keyword evidence="2" id="KW-0813">Transport</keyword>
<feature type="transmembrane region" description="Helical" evidence="7">
    <location>
        <begin position="528"/>
        <end position="554"/>
    </location>
</feature>
<evidence type="ECO:0000256" key="1">
    <source>
        <dbReference type="ARBA" id="ARBA00004651"/>
    </source>
</evidence>
<feature type="transmembrane region" description="Helical" evidence="7">
    <location>
        <begin position="250"/>
        <end position="277"/>
    </location>
</feature>
<keyword evidence="3" id="KW-1003">Cell membrane</keyword>
<feature type="transmembrane region" description="Helical" evidence="7">
    <location>
        <begin position="149"/>
        <end position="173"/>
    </location>
</feature>
<keyword evidence="6 7" id="KW-0472">Membrane</keyword>
<name>H0HKC0_9HYPH</name>
<protein>
    <submittedName>
        <fullName evidence="9">Putative permease ABC transporter protein</fullName>
    </submittedName>
</protein>
<feature type="transmembrane region" description="Helical" evidence="7">
    <location>
        <begin position="482"/>
        <end position="499"/>
    </location>
</feature>
<feature type="transmembrane region" description="Helical" evidence="7">
    <location>
        <begin position="423"/>
        <end position="445"/>
    </location>
</feature>
<evidence type="ECO:0000259" key="8">
    <source>
        <dbReference type="PROSITE" id="PS50928"/>
    </source>
</evidence>
<feature type="transmembrane region" description="Helical" evidence="7">
    <location>
        <begin position="393"/>
        <end position="417"/>
    </location>
</feature>